<dbReference type="STRING" id="120956.SAMN05421791_10775"/>
<evidence type="ECO:0000313" key="1">
    <source>
        <dbReference type="EMBL" id="SDG39808.1"/>
    </source>
</evidence>
<dbReference type="Pfam" id="PF19385">
    <property type="entry name" value="DUF5960"/>
    <property type="match status" value="1"/>
</dbReference>
<evidence type="ECO:0000313" key="2">
    <source>
        <dbReference type="Proteomes" id="UP000199708"/>
    </source>
</evidence>
<proteinExistence type="predicted"/>
<dbReference type="OrthoDB" id="1698005at2"/>
<protein>
    <submittedName>
        <fullName evidence="1">Uncharacterized protein</fullName>
    </submittedName>
</protein>
<dbReference type="InterPro" id="IPR046004">
    <property type="entry name" value="DUF5960"/>
</dbReference>
<dbReference type="EMBL" id="FNCK01000007">
    <property type="protein sequence ID" value="SDG39808.1"/>
    <property type="molecule type" value="Genomic_DNA"/>
</dbReference>
<organism evidence="1 2">
    <name type="scientific">Facklamia miroungae</name>
    <dbReference type="NCBI Taxonomy" id="120956"/>
    <lineage>
        <taxon>Bacteria</taxon>
        <taxon>Bacillati</taxon>
        <taxon>Bacillota</taxon>
        <taxon>Bacilli</taxon>
        <taxon>Lactobacillales</taxon>
        <taxon>Aerococcaceae</taxon>
        <taxon>Facklamia</taxon>
    </lineage>
</organism>
<dbReference type="RefSeq" id="WP_090290159.1">
    <property type="nucleotide sequence ID" value="NZ_FNCK01000007.1"/>
</dbReference>
<dbReference type="Proteomes" id="UP000199708">
    <property type="component" value="Unassembled WGS sequence"/>
</dbReference>
<keyword evidence="2" id="KW-1185">Reference proteome</keyword>
<accession>A0A1G7TX50</accession>
<sequence>MEINAYHHNETQFDYFSENYQRFQDDFYRYSNLKIPLAFLEDELLRMMSASTINYFRIPKRHSLDHRDHTFVFNVRTDARNRLIRIYHYQYHYFD</sequence>
<name>A0A1G7TX50_9LACT</name>
<dbReference type="AlphaFoldDB" id="A0A1G7TX50"/>
<gene>
    <name evidence="1" type="ORF">SAMN05421791_10775</name>
</gene>
<reference evidence="1 2" key="1">
    <citation type="submission" date="2016-10" db="EMBL/GenBank/DDBJ databases">
        <authorList>
            <person name="de Groot N.N."/>
        </authorList>
    </citation>
    <scope>NUCLEOTIDE SEQUENCE [LARGE SCALE GENOMIC DNA]</scope>
    <source>
        <strain evidence="1 2">ATCC BAA-466</strain>
    </source>
</reference>